<organism evidence="1 2">
    <name type="scientific">Corynebacterium anserum</name>
    <dbReference type="NCBI Taxonomy" id="2684406"/>
    <lineage>
        <taxon>Bacteria</taxon>
        <taxon>Bacillati</taxon>
        <taxon>Actinomycetota</taxon>
        <taxon>Actinomycetes</taxon>
        <taxon>Mycobacteriales</taxon>
        <taxon>Corynebacteriaceae</taxon>
        <taxon>Corynebacterium</taxon>
    </lineage>
</organism>
<dbReference type="AlphaFoldDB" id="A0A7G7YPU8"/>
<dbReference type="EMBL" id="CP046883">
    <property type="protein sequence ID" value="QNH96518.1"/>
    <property type="molecule type" value="Genomic_DNA"/>
</dbReference>
<sequence>MYAMAVPLGAREGTDVWRITRIILLTSLYVYPHVCFPAEKPPTPYCFPMPYFVNAYSTIRDNVPWTGRSGDPTYSRSLVEDSSTGPFLLPQPAGSEARDLQEHLNGFANYARQQGLERAGEYNSSIHSVFHHILRVRRHYVFECDNNVDWSQFSQWGKAANAVFFMPDGTVRDNEGRDLLDPANAQGEHPIMAPTTVQAQARRDRIRGRLWEEGVRISPILPPVLSEPEIVLRRPEEVLNRAKALVAVAAVAMSVAEGETVDVASMRSSESSFTQEETSFLDAVDRFNSFHSTDYPAELHEQAVQLRWGFVTGDMLAWVVGVTDSDPFELIAPDPSALRATLDAVSSPQELSPHSLEDICDAWEYTFSMRWFAVDQALKANTSDYAELGKIVQPHSFHLEPVQGSILLERHRALSWLLNPNVPYEDTDLST</sequence>
<evidence type="ECO:0000313" key="2">
    <source>
        <dbReference type="Proteomes" id="UP000515275"/>
    </source>
</evidence>
<accession>A0A7G7YPU8</accession>
<reference evidence="1 2" key="1">
    <citation type="submission" date="2019-12" db="EMBL/GenBank/DDBJ databases">
        <title>Corynebacterium sp. nov., isolated from feces of the Anser Albifrons in China.</title>
        <authorList>
            <person name="Liu Q."/>
        </authorList>
    </citation>
    <scope>NUCLEOTIDE SEQUENCE [LARGE SCALE GENOMIC DNA]</scope>
    <source>
        <strain evidence="1 2">23H37-10</strain>
    </source>
</reference>
<name>A0A7G7YPU8_9CORY</name>
<keyword evidence="2" id="KW-1185">Reference proteome</keyword>
<evidence type="ECO:0000313" key="1">
    <source>
        <dbReference type="EMBL" id="QNH96518.1"/>
    </source>
</evidence>
<dbReference type="Proteomes" id="UP000515275">
    <property type="component" value="Chromosome"/>
</dbReference>
<dbReference type="Pfam" id="PF14094">
    <property type="entry name" value="DUF4272"/>
    <property type="match status" value="1"/>
</dbReference>
<gene>
    <name evidence="1" type="ORF">GP473_07480</name>
</gene>
<dbReference type="KEGG" id="cans:GP473_07480"/>
<protein>
    <submittedName>
        <fullName evidence="1">DUF4272 domain-containing protein</fullName>
    </submittedName>
</protein>
<dbReference type="InterPro" id="IPR025368">
    <property type="entry name" value="DUF4272"/>
</dbReference>
<proteinExistence type="predicted"/>